<reference evidence="1 2" key="1">
    <citation type="submission" date="2016-10" db="EMBL/GenBank/DDBJ databases">
        <authorList>
            <person name="Varghese N."/>
            <person name="Submissions S."/>
        </authorList>
    </citation>
    <scope>NUCLEOTIDE SEQUENCE [LARGE SCALE GENOMIC DNA]</scope>
    <source>
        <strain evidence="1 2">DSM 5563</strain>
    </source>
</reference>
<protein>
    <submittedName>
        <fullName evidence="1">Uncharacterized protein</fullName>
    </submittedName>
</protein>
<comment type="caution">
    <text evidence="1">The sequence shown here is derived from an EMBL/GenBank/DDBJ whole genome shotgun (WGS) entry which is preliminary data.</text>
</comment>
<proteinExistence type="predicted"/>
<dbReference type="Proteomes" id="UP000226420">
    <property type="component" value="Unassembled WGS sequence"/>
</dbReference>
<sequence length="81" mass="9300">MRKLKVEKYIHDKLDESFMVPVAFIQFLNIAAPNAALSELKQVGFDFQQIITASKQNEPYQTSVEVEEKGIMKRIDISLVQ</sequence>
<organism evidence="1 2">
    <name type="scientific">Pragia fontium DSM 5563 = ATCC 49100</name>
    <dbReference type="NCBI Taxonomy" id="1122977"/>
    <lineage>
        <taxon>Bacteria</taxon>
        <taxon>Pseudomonadati</taxon>
        <taxon>Pseudomonadota</taxon>
        <taxon>Gammaproteobacteria</taxon>
        <taxon>Enterobacterales</taxon>
        <taxon>Budviciaceae</taxon>
        <taxon>Pragia</taxon>
    </lineage>
</organism>
<name>A0AAJ5BHS5_9GAMM</name>
<dbReference type="AlphaFoldDB" id="A0AAJ5BHS5"/>
<accession>A0AAJ5BHS5</accession>
<dbReference type="EMBL" id="FOLW01000007">
    <property type="protein sequence ID" value="SFD06937.1"/>
    <property type="molecule type" value="Genomic_DNA"/>
</dbReference>
<gene>
    <name evidence="1" type="ORF">SAMN02745723_107152</name>
</gene>
<evidence type="ECO:0000313" key="2">
    <source>
        <dbReference type="Proteomes" id="UP000226420"/>
    </source>
</evidence>
<evidence type="ECO:0000313" key="1">
    <source>
        <dbReference type="EMBL" id="SFD06937.1"/>
    </source>
</evidence>